<dbReference type="InterPro" id="IPR054708">
    <property type="entry name" value="MTPAP-like_central"/>
</dbReference>
<reference evidence="3" key="1">
    <citation type="submission" date="2022-11" db="UniProtKB">
        <authorList>
            <consortium name="WormBaseParasite"/>
        </authorList>
    </citation>
    <scope>IDENTIFICATION</scope>
</reference>
<dbReference type="SUPFAM" id="SSF81631">
    <property type="entry name" value="PAP/OAS1 substrate-binding domain"/>
    <property type="match status" value="1"/>
</dbReference>
<dbReference type="InterPro" id="IPR043519">
    <property type="entry name" value="NT_sf"/>
</dbReference>
<dbReference type="WBParaSite" id="jg22227">
    <property type="protein sequence ID" value="jg22227"/>
    <property type="gene ID" value="jg22227"/>
</dbReference>
<dbReference type="PANTHER" id="PTHR12271:SF40">
    <property type="entry name" value="POLY(A) RNA POLYMERASE GLD2"/>
    <property type="match status" value="1"/>
</dbReference>
<evidence type="ECO:0000313" key="3">
    <source>
        <dbReference type="WBParaSite" id="jg22227"/>
    </source>
</evidence>
<dbReference type="CDD" id="cd05402">
    <property type="entry name" value="NT_PAP_TUTase"/>
    <property type="match status" value="1"/>
</dbReference>
<dbReference type="Proteomes" id="UP000887574">
    <property type="component" value="Unplaced"/>
</dbReference>
<keyword evidence="2" id="KW-1185">Reference proteome</keyword>
<dbReference type="GO" id="GO:1990817">
    <property type="term" value="F:poly(A) RNA polymerase activity"/>
    <property type="evidence" value="ECO:0007669"/>
    <property type="project" value="TreeGrafter"/>
</dbReference>
<organism evidence="2 3">
    <name type="scientific">Ditylenchus dipsaci</name>
    <dbReference type="NCBI Taxonomy" id="166011"/>
    <lineage>
        <taxon>Eukaryota</taxon>
        <taxon>Metazoa</taxon>
        <taxon>Ecdysozoa</taxon>
        <taxon>Nematoda</taxon>
        <taxon>Chromadorea</taxon>
        <taxon>Rhabditida</taxon>
        <taxon>Tylenchina</taxon>
        <taxon>Tylenchomorpha</taxon>
        <taxon>Sphaerularioidea</taxon>
        <taxon>Anguinidae</taxon>
        <taxon>Anguininae</taxon>
        <taxon>Ditylenchus</taxon>
    </lineage>
</organism>
<feature type="domain" description="Poly(A) RNA polymerase mitochondrial-like central palm" evidence="1">
    <location>
        <begin position="2"/>
        <end position="138"/>
    </location>
</feature>
<sequence>MLQKEIKKNFHVDAKLYITGSSLNGFGNDNSDMDLCLIYAGHLEGQRLVLSPITPSQRFYQMNVLSEIEKALINTMMNNINKAERNRGSNIIKSLQLIRATVPILRIHFHGAFEGMQVDINVNNPASIDSTNLLYYYSILVKEWAKSRGINSAFKSSLSSYSWVLMVFHYLQSGTTPPVLPVMKDAYKQEHSRPVENMNMDGD</sequence>
<dbReference type="Pfam" id="PF22600">
    <property type="entry name" value="MTPAP-like_central"/>
    <property type="match status" value="1"/>
</dbReference>
<dbReference type="SUPFAM" id="SSF81301">
    <property type="entry name" value="Nucleotidyltransferase"/>
    <property type="match status" value="1"/>
</dbReference>
<accession>A0A915DRR9</accession>
<proteinExistence type="predicted"/>
<dbReference type="Gene3D" id="1.10.1410.10">
    <property type="match status" value="1"/>
</dbReference>
<evidence type="ECO:0000259" key="1">
    <source>
        <dbReference type="Pfam" id="PF22600"/>
    </source>
</evidence>
<name>A0A915DRR9_9BILA</name>
<dbReference type="PANTHER" id="PTHR12271">
    <property type="entry name" value="POLY A POLYMERASE CID PAP -RELATED"/>
    <property type="match status" value="1"/>
</dbReference>
<dbReference type="AlphaFoldDB" id="A0A915DRR9"/>
<protein>
    <submittedName>
        <fullName evidence="3">Polymerase nucleotidyl transferase domain-containing protein</fullName>
    </submittedName>
</protein>
<dbReference type="Gene3D" id="3.30.460.10">
    <property type="entry name" value="Beta Polymerase, domain 2"/>
    <property type="match status" value="1"/>
</dbReference>
<evidence type="ECO:0000313" key="2">
    <source>
        <dbReference type="Proteomes" id="UP000887574"/>
    </source>
</evidence>
<dbReference type="GO" id="GO:0031123">
    <property type="term" value="P:RNA 3'-end processing"/>
    <property type="evidence" value="ECO:0007669"/>
    <property type="project" value="TreeGrafter"/>
</dbReference>